<reference evidence="1" key="1">
    <citation type="journal article" date="2021" name="Environ. Microbiol.">
        <title>Gene family expansions and transcriptome signatures uncover fungal adaptations to wood decay.</title>
        <authorList>
            <person name="Hage H."/>
            <person name="Miyauchi S."/>
            <person name="Viragh M."/>
            <person name="Drula E."/>
            <person name="Min B."/>
            <person name="Chaduli D."/>
            <person name="Navarro D."/>
            <person name="Favel A."/>
            <person name="Norest M."/>
            <person name="Lesage-Meessen L."/>
            <person name="Balint B."/>
            <person name="Merenyi Z."/>
            <person name="de Eugenio L."/>
            <person name="Morin E."/>
            <person name="Martinez A.T."/>
            <person name="Baldrian P."/>
            <person name="Stursova M."/>
            <person name="Martinez M.J."/>
            <person name="Novotny C."/>
            <person name="Magnuson J.K."/>
            <person name="Spatafora J.W."/>
            <person name="Maurice S."/>
            <person name="Pangilinan J."/>
            <person name="Andreopoulos W."/>
            <person name="LaButti K."/>
            <person name="Hundley H."/>
            <person name="Na H."/>
            <person name="Kuo A."/>
            <person name="Barry K."/>
            <person name="Lipzen A."/>
            <person name="Henrissat B."/>
            <person name="Riley R."/>
            <person name="Ahrendt S."/>
            <person name="Nagy L.G."/>
            <person name="Grigoriev I.V."/>
            <person name="Martin F."/>
            <person name="Rosso M.N."/>
        </authorList>
    </citation>
    <scope>NUCLEOTIDE SEQUENCE</scope>
    <source>
        <strain evidence="1">CBS 384.51</strain>
    </source>
</reference>
<evidence type="ECO:0000313" key="2">
    <source>
        <dbReference type="Proteomes" id="UP001055072"/>
    </source>
</evidence>
<dbReference type="EMBL" id="MU274926">
    <property type="protein sequence ID" value="KAI0086081.1"/>
    <property type="molecule type" value="Genomic_DNA"/>
</dbReference>
<keyword evidence="2" id="KW-1185">Reference proteome</keyword>
<proteinExistence type="predicted"/>
<name>A0ACB8TVW6_9APHY</name>
<protein>
    <submittedName>
        <fullName evidence="1">Uncharacterized protein</fullName>
    </submittedName>
</protein>
<accession>A0ACB8TVW6</accession>
<sequence length="185" mass="19169">MCGIREMRDLDDATHGRLGTYAEYYVNDKGELEAPDMDPFGETDIEGFEKFFEDDSGVGDAGEIFLPLGCAVASYTERPALTAPTGTFGGPMGHAAAGGSVGNKIGGAASGETDVGVATDGSSHNIEGENTAPADIVPKLTAPTGNDITMVGTTVAYNKSAQMPDVYASARNTDRDNIDGHVVDN</sequence>
<evidence type="ECO:0000313" key="1">
    <source>
        <dbReference type="EMBL" id="KAI0086081.1"/>
    </source>
</evidence>
<organism evidence="1 2">
    <name type="scientific">Irpex rosettiformis</name>
    <dbReference type="NCBI Taxonomy" id="378272"/>
    <lineage>
        <taxon>Eukaryota</taxon>
        <taxon>Fungi</taxon>
        <taxon>Dikarya</taxon>
        <taxon>Basidiomycota</taxon>
        <taxon>Agaricomycotina</taxon>
        <taxon>Agaricomycetes</taxon>
        <taxon>Polyporales</taxon>
        <taxon>Irpicaceae</taxon>
        <taxon>Irpex</taxon>
    </lineage>
</organism>
<comment type="caution">
    <text evidence="1">The sequence shown here is derived from an EMBL/GenBank/DDBJ whole genome shotgun (WGS) entry which is preliminary data.</text>
</comment>
<gene>
    <name evidence="1" type="ORF">BDY19DRAFT_996265</name>
</gene>
<dbReference type="Proteomes" id="UP001055072">
    <property type="component" value="Unassembled WGS sequence"/>
</dbReference>